<accession>A0ABU9LKB9</accession>
<dbReference type="Proteomes" id="UP001398420">
    <property type="component" value="Unassembled WGS sequence"/>
</dbReference>
<dbReference type="InterPro" id="IPR010368">
    <property type="entry name" value="Com_YlbF"/>
</dbReference>
<protein>
    <submittedName>
        <fullName evidence="1">YlbF family regulator</fullName>
    </submittedName>
</protein>
<proteinExistence type="predicted"/>
<organism evidence="1 2">
    <name type="scientific">Kurthia gibsonii</name>
    <dbReference type="NCBI Taxonomy" id="33946"/>
    <lineage>
        <taxon>Bacteria</taxon>
        <taxon>Bacillati</taxon>
        <taxon>Bacillota</taxon>
        <taxon>Bacilli</taxon>
        <taxon>Bacillales</taxon>
        <taxon>Caryophanaceae</taxon>
        <taxon>Kurthia</taxon>
    </lineage>
</organism>
<keyword evidence="2" id="KW-1185">Reference proteome</keyword>
<dbReference type="InterPro" id="IPR023378">
    <property type="entry name" value="YheA/YmcA-like_dom_sf"/>
</dbReference>
<dbReference type="Pfam" id="PF06133">
    <property type="entry name" value="Com_YlbF"/>
    <property type="match status" value="1"/>
</dbReference>
<dbReference type="PANTHER" id="PTHR38448">
    <property type="entry name" value="REGULATORY PROTEIN YLBF-RELATED"/>
    <property type="match status" value="1"/>
</dbReference>
<gene>
    <name evidence="1" type="ORF">AAF454_01680</name>
</gene>
<dbReference type="InterPro" id="IPR016783">
    <property type="entry name" value="Biofilm_formation_YmcA"/>
</dbReference>
<dbReference type="SUPFAM" id="SSF158622">
    <property type="entry name" value="YheA/YmcA-like"/>
    <property type="match status" value="1"/>
</dbReference>
<sequence>MSHTKEEVLAKARQIAQMMEETEEVEFFKRAEKQIDANGKVSEIIAQMKALQKQAVNLQHFGKKQALAEVEAKIEALESTLYAMPIVEEFQVVQQEVNELLQMVSQTIVQRVDETTK</sequence>
<dbReference type="PANTHER" id="PTHR38448:SF1">
    <property type="entry name" value="YLBF FAMILY REGULATOR"/>
    <property type="match status" value="1"/>
</dbReference>
<reference evidence="1 2" key="1">
    <citation type="submission" date="2024-04" db="EMBL/GenBank/DDBJ databases">
        <authorList>
            <person name="Wu Y.S."/>
            <person name="Zhang L."/>
        </authorList>
    </citation>
    <scope>NUCLEOTIDE SEQUENCE [LARGE SCALE GENOMIC DNA]</scope>
    <source>
        <strain evidence="1 2">KG-01</strain>
    </source>
</reference>
<dbReference type="EMBL" id="JBCEWA010000001">
    <property type="protein sequence ID" value="MEL5987131.1"/>
    <property type="molecule type" value="Genomic_DNA"/>
</dbReference>
<dbReference type="PIRSF" id="PIRSF021287">
    <property type="entry name" value="Biofilm_formation_YmcA"/>
    <property type="match status" value="1"/>
</dbReference>
<dbReference type="InterPro" id="IPR052767">
    <property type="entry name" value="Bact_com_dev_regulator"/>
</dbReference>
<comment type="caution">
    <text evidence="1">The sequence shown here is derived from an EMBL/GenBank/DDBJ whole genome shotgun (WGS) entry which is preliminary data.</text>
</comment>
<evidence type="ECO:0000313" key="2">
    <source>
        <dbReference type="Proteomes" id="UP001398420"/>
    </source>
</evidence>
<name>A0ABU9LKB9_9BACL</name>
<evidence type="ECO:0000313" key="1">
    <source>
        <dbReference type="EMBL" id="MEL5987131.1"/>
    </source>
</evidence>
<dbReference type="Gene3D" id="1.20.1500.10">
    <property type="entry name" value="YheA/YmcA-like"/>
    <property type="match status" value="1"/>
</dbReference>
<dbReference type="RefSeq" id="WP_068454649.1">
    <property type="nucleotide sequence ID" value="NZ_CP147847.1"/>
</dbReference>